<feature type="transmembrane region" description="Helical" evidence="1">
    <location>
        <begin position="176"/>
        <end position="196"/>
    </location>
</feature>
<dbReference type="GO" id="GO:0016121">
    <property type="term" value="P:carotene catabolic process"/>
    <property type="evidence" value="ECO:0007669"/>
    <property type="project" value="UniProtKB-UniRule"/>
</dbReference>
<keyword evidence="2" id="KW-0503">Monooxygenase</keyword>
<keyword evidence="1" id="KW-1133">Transmembrane helix</keyword>
<evidence type="ECO:0000313" key="3">
    <source>
        <dbReference type="Proteomes" id="UP000323075"/>
    </source>
</evidence>
<reference evidence="2 3" key="1">
    <citation type="submission" date="2019-07" db="EMBL/GenBank/DDBJ databases">
        <title>Genomic Encyclopedia of Archaeal and Bacterial Type Strains, Phase II (KMG-II): from individual species to whole genera.</title>
        <authorList>
            <person name="Goeker M."/>
        </authorList>
    </citation>
    <scope>NUCLEOTIDE SEQUENCE [LARGE SCALE GENOMIC DNA]</scope>
    <source>
        <strain evidence="2 3">DSM 3754</strain>
    </source>
</reference>
<feature type="transmembrane region" description="Helical" evidence="1">
    <location>
        <begin position="36"/>
        <end position="55"/>
    </location>
</feature>
<comment type="function">
    <text evidence="1">Catalyzes the cleavage of beta-carotene at its central double bond (15,15') to yield two molecules of all-trans-retinal.</text>
</comment>
<dbReference type="AlphaFoldDB" id="A0A663A6R9"/>
<keyword evidence="1" id="KW-0408">Iron</keyword>
<keyword evidence="1" id="KW-0479">Metal-binding</keyword>
<comment type="caution">
    <text evidence="1">Lacks conserved residue(s) required for the propagation of feature annotation.</text>
</comment>
<comment type="caution">
    <text evidence="2">The sequence shown here is derived from an EMBL/GenBank/DDBJ whole genome shotgun (WGS) entry which is preliminary data.</text>
</comment>
<dbReference type="InterPro" id="IPR022270">
    <property type="entry name" value="Blh_diox"/>
</dbReference>
<dbReference type="HAMAP" id="MF_02093">
    <property type="entry name" value="Beta_carotene_diox"/>
    <property type="match status" value="1"/>
</dbReference>
<feature type="transmembrane region" description="Helical" evidence="1">
    <location>
        <begin position="203"/>
        <end position="221"/>
    </location>
</feature>
<dbReference type="GO" id="GO:0005886">
    <property type="term" value="C:plasma membrane"/>
    <property type="evidence" value="ECO:0007669"/>
    <property type="project" value="UniProtKB-SubCell"/>
</dbReference>
<sequence length="368" mass="38525">MLGSDVCIHMSNRSQFVPSWLVPEAAGDLPLTVSRLSLLALAAAFAVGYGAGFAVPLEVQAGVYLLGMVAMNLPHGGYEHFENLRRRAASFQGKYIVAYLVGIAAFGALFFVAPVAGLGLAVTVAVAKGGFGGVQSMDALYGTDHLRTRPQRWLAAVVRGGAVMVVPMLFWTDVFYAFSSVMISIFDPSAVSALGGDIATRRLVLGGGYGALVVAHLGLGYRRAAGTGSFLADAAETLLLIAYFALVPVVIAVGLYFPLWYSARQVARSSAVDDTAMTQADATGMLDALDADDPARATLASWAVLIVGSVATFGLAAVLWLLSPQPLGGGGILVGLVAFWSIFVSIIALPHVVVGGWLDRTRGIWYVP</sequence>
<comment type="catalytic activity">
    <reaction evidence="1">
        <text>all-trans-beta-carotene + O2 = 2 all-trans-retinal</text>
        <dbReference type="Rhea" id="RHEA:32887"/>
        <dbReference type="ChEBI" id="CHEBI:15379"/>
        <dbReference type="ChEBI" id="CHEBI:17579"/>
        <dbReference type="ChEBI" id="CHEBI:17898"/>
        <dbReference type="EC" id="1.13.11.63"/>
    </reaction>
</comment>
<evidence type="ECO:0000313" key="2">
    <source>
        <dbReference type="EMBL" id="TYO75104.1"/>
    </source>
</evidence>
<keyword evidence="1" id="KW-0812">Transmembrane</keyword>
<keyword evidence="1" id="KW-0472">Membrane</keyword>
<dbReference type="Pfam" id="PF15461">
    <property type="entry name" value="BCD"/>
    <property type="match status" value="1"/>
</dbReference>
<comment type="similarity">
    <text evidence="1">Belongs to the Brp/Blh beta-carotene diooxygenase family.</text>
</comment>
<evidence type="ECO:0000256" key="1">
    <source>
        <dbReference type="HAMAP-Rule" id="MF_02093"/>
    </source>
</evidence>
<proteinExistence type="inferred from homology"/>
<dbReference type="GO" id="GO:0010436">
    <property type="term" value="F:carotenoid dioxygenase activity"/>
    <property type="evidence" value="ECO:0007669"/>
    <property type="project" value="UniProtKB-UniRule"/>
</dbReference>
<comment type="cofactor">
    <cofactor evidence="1">
        <name>Fe(2+)</name>
        <dbReference type="ChEBI" id="CHEBI:29033"/>
    </cofactor>
</comment>
<feature type="transmembrane region" description="Helical" evidence="1">
    <location>
        <begin position="332"/>
        <end position="358"/>
    </location>
</feature>
<feature type="transmembrane region" description="Helical" evidence="1">
    <location>
        <begin position="241"/>
        <end position="261"/>
    </location>
</feature>
<dbReference type="GO" id="GO:0005506">
    <property type="term" value="F:iron ion binding"/>
    <property type="evidence" value="ECO:0007669"/>
    <property type="project" value="UniProtKB-UniRule"/>
</dbReference>
<protein>
    <recommendedName>
        <fullName evidence="1">Probable beta-carotene 15,15'-dioxygenase</fullName>
        <ecNumber evidence="1">1.13.11.63</ecNumber>
    </recommendedName>
</protein>
<dbReference type="EC" id="1.13.11.63" evidence="1"/>
<comment type="subcellular location">
    <subcellularLocation>
        <location evidence="1">Cell membrane</location>
        <topology evidence="1">Multi-pass membrane protein</topology>
    </subcellularLocation>
</comment>
<gene>
    <name evidence="2" type="ORF">APQ99_02064</name>
</gene>
<dbReference type="GO" id="GO:0003834">
    <property type="term" value="F:beta-carotene 15,15'-dioxygenase activity"/>
    <property type="evidence" value="ECO:0007669"/>
    <property type="project" value="UniProtKB-EC"/>
</dbReference>
<feature type="transmembrane region" description="Helical" evidence="1">
    <location>
        <begin position="93"/>
        <end position="112"/>
    </location>
</feature>
<organism evidence="2 3">
    <name type="scientific">Halobacterium salinarum (strain ATCC 33171 / DSM 3754 / JCM 8978 / NBRC 102687 / NCIMB 764 / 91-R6)</name>
    <dbReference type="NCBI Taxonomy" id="2597657"/>
    <lineage>
        <taxon>Archaea</taxon>
        <taxon>Methanobacteriati</taxon>
        <taxon>Methanobacteriota</taxon>
        <taxon>Stenosarchaea group</taxon>
        <taxon>Halobacteria</taxon>
        <taxon>Halobacteriales</taxon>
        <taxon>Halobacteriaceae</taxon>
        <taxon>Halobacterium</taxon>
    </lineage>
</organism>
<keyword evidence="1" id="KW-1003">Cell membrane</keyword>
<keyword evidence="1" id="KW-0560">Oxidoreductase</keyword>
<dbReference type="NCBIfam" id="TIGR03753">
    <property type="entry name" value="blh_monoox"/>
    <property type="match status" value="1"/>
</dbReference>
<dbReference type="Proteomes" id="UP000323075">
    <property type="component" value="Unassembled WGS sequence"/>
</dbReference>
<accession>A0A663A6R9</accession>
<keyword evidence="1" id="KW-0223">Dioxygenase</keyword>
<dbReference type="GO" id="GO:0004497">
    <property type="term" value="F:monooxygenase activity"/>
    <property type="evidence" value="ECO:0007669"/>
    <property type="project" value="UniProtKB-KW"/>
</dbReference>
<name>A0A663A6R9_HALS9</name>
<feature type="transmembrane region" description="Helical" evidence="1">
    <location>
        <begin position="299"/>
        <end position="320"/>
    </location>
</feature>
<dbReference type="EMBL" id="VRYN01000007">
    <property type="protein sequence ID" value="TYO75104.1"/>
    <property type="molecule type" value="Genomic_DNA"/>
</dbReference>